<proteinExistence type="predicted"/>
<dbReference type="EMBL" id="JAMKOV010000028">
    <property type="protein sequence ID" value="KAI8035907.1"/>
    <property type="molecule type" value="Genomic_DNA"/>
</dbReference>
<dbReference type="Proteomes" id="UP001059596">
    <property type="component" value="Unassembled WGS sequence"/>
</dbReference>
<dbReference type="AlphaFoldDB" id="A0A9P9YFA9"/>
<gene>
    <name evidence="1" type="ORF">M5D96_011338</name>
</gene>
<name>A0A9P9YFA9_9MUSC</name>
<reference evidence="1" key="1">
    <citation type="journal article" date="2023" name="Genome Biol. Evol.">
        <title>Long-read-based Genome Assembly of Drosophila gunungcola Reveals Fewer Chemosensory Genes in Flower-breeding Species.</title>
        <authorList>
            <person name="Negi A."/>
            <person name="Liao B.Y."/>
            <person name="Yeh S.D."/>
        </authorList>
    </citation>
    <scope>NUCLEOTIDE SEQUENCE</scope>
    <source>
        <strain evidence="1">Sukarami</strain>
    </source>
</reference>
<evidence type="ECO:0000313" key="2">
    <source>
        <dbReference type="Proteomes" id="UP001059596"/>
    </source>
</evidence>
<organism evidence="1 2">
    <name type="scientific">Drosophila gunungcola</name>
    <name type="common">fruit fly</name>
    <dbReference type="NCBI Taxonomy" id="103775"/>
    <lineage>
        <taxon>Eukaryota</taxon>
        <taxon>Metazoa</taxon>
        <taxon>Ecdysozoa</taxon>
        <taxon>Arthropoda</taxon>
        <taxon>Hexapoda</taxon>
        <taxon>Insecta</taxon>
        <taxon>Pterygota</taxon>
        <taxon>Neoptera</taxon>
        <taxon>Endopterygota</taxon>
        <taxon>Diptera</taxon>
        <taxon>Brachycera</taxon>
        <taxon>Muscomorpha</taxon>
        <taxon>Ephydroidea</taxon>
        <taxon>Drosophilidae</taxon>
        <taxon>Drosophila</taxon>
        <taxon>Sophophora</taxon>
    </lineage>
</organism>
<accession>A0A9P9YFA9</accession>
<protein>
    <submittedName>
        <fullName evidence="1">Uncharacterized protein</fullName>
    </submittedName>
</protein>
<sequence length="71" mass="7933">MLQIFLKGKSKDAEVPDSFPIESEEELVALEVKICSSTKTAYIETITAILRRNILPKSIIICQSSFFATLI</sequence>
<evidence type="ECO:0000313" key="1">
    <source>
        <dbReference type="EMBL" id="KAI8035907.1"/>
    </source>
</evidence>
<comment type="caution">
    <text evidence="1">The sequence shown here is derived from an EMBL/GenBank/DDBJ whole genome shotgun (WGS) entry which is preliminary data.</text>
</comment>
<keyword evidence="2" id="KW-1185">Reference proteome</keyword>